<proteinExistence type="predicted"/>
<evidence type="ECO:0000256" key="5">
    <source>
        <dbReference type="ARBA" id="ARBA00022777"/>
    </source>
</evidence>
<dbReference type="SUPFAM" id="SSF55874">
    <property type="entry name" value="ATPase domain of HSP90 chaperone/DNA topoisomerase II/histidine kinase"/>
    <property type="match status" value="1"/>
</dbReference>
<dbReference type="Pfam" id="PF00512">
    <property type="entry name" value="HisKA"/>
    <property type="match status" value="1"/>
</dbReference>
<keyword evidence="7" id="KW-1133">Transmembrane helix</keyword>
<protein>
    <recommendedName>
        <fullName evidence="2">histidine kinase</fullName>
        <ecNumber evidence="2">2.7.13.3</ecNumber>
    </recommendedName>
</protein>
<keyword evidence="7" id="KW-0812">Transmembrane</keyword>
<evidence type="ECO:0000256" key="3">
    <source>
        <dbReference type="ARBA" id="ARBA00022553"/>
    </source>
</evidence>
<evidence type="ECO:0000256" key="1">
    <source>
        <dbReference type="ARBA" id="ARBA00000085"/>
    </source>
</evidence>
<dbReference type="SMART" id="SM00388">
    <property type="entry name" value="HisKA"/>
    <property type="match status" value="1"/>
</dbReference>
<dbReference type="SUPFAM" id="SSF47384">
    <property type="entry name" value="Homodimeric domain of signal transducing histidine kinase"/>
    <property type="match status" value="1"/>
</dbReference>
<dbReference type="AlphaFoldDB" id="A0A1H9TWJ1"/>
<reference evidence="9 10" key="1">
    <citation type="submission" date="2016-10" db="EMBL/GenBank/DDBJ databases">
        <authorList>
            <person name="de Groot N.N."/>
        </authorList>
    </citation>
    <scope>NUCLEOTIDE SEQUENCE [LARGE SCALE GENOMIC DNA]</scope>
    <source>
        <strain evidence="9 10">DSM 18610</strain>
    </source>
</reference>
<dbReference type="InterPro" id="IPR036097">
    <property type="entry name" value="HisK_dim/P_sf"/>
</dbReference>
<dbReference type="InterPro" id="IPR003594">
    <property type="entry name" value="HATPase_dom"/>
</dbReference>
<dbReference type="PANTHER" id="PTHR43711:SF26">
    <property type="entry name" value="SENSOR HISTIDINE KINASE RCSC"/>
    <property type="match status" value="1"/>
</dbReference>
<accession>A0A1H9TWJ1</accession>
<evidence type="ECO:0000259" key="8">
    <source>
        <dbReference type="PROSITE" id="PS50109"/>
    </source>
</evidence>
<dbReference type="Proteomes" id="UP000199572">
    <property type="component" value="Unassembled WGS sequence"/>
</dbReference>
<evidence type="ECO:0000313" key="9">
    <source>
        <dbReference type="EMBL" id="SES01496.1"/>
    </source>
</evidence>
<dbReference type="EC" id="2.7.13.3" evidence="2"/>
<sequence>MKDRIYKSVVLVSFLILLLVQLRLTYNSYVLRDRDYSLKEKTLINDEYGRSISDDKVYKGGGRIIDSILSRNMPALRRTYLTNRKEFEKLSQRVSDTLLRDLQQQSTMDSVFRSIVKRNGLDSNLQYLLTFQSIEVNFDPLIGNITIFDSKTDTLFKANQKSPHGIIISGTLRDPNTQNRVTNLSVSGKLVYDYRITFNLFVDPPGRTLKVAYQMLPTFLLVALCIIIIVGINYYTYISWMRQKKETDVKSDFLNSIKHEFNTPITTILVASKSLHEEEVLNDRTRVETLVHIVERQARRLHSHINQMLEISEINKNINLEETDLNYAVLTLVNDYRIKVQEPHSLTFDPHGTEILMMIDPFVFTTMLQNMLDNSFKHNQREIKKTVLFITEHQGNYCLHIQDNGKGMDNAVKEKIFDKFFRASKDTNVPGLGLGLYYVKQCLDIHGWTITVKTELGKGTEFLVHIPGKQIESETINH</sequence>
<dbReference type="EMBL" id="FOGG01000025">
    <property type="protein sequence ID" value="SES01496.1"/>
    <property type="molecule type" value="Genomic_DNA"/>
</dbReference>
<name>A0A1H9TWJ1_9SPHI</name>
<gene>
    <name evidence="9" type="ORF">SAMN04488023_12521</name>
</gene>
<dbReference type="RefSeq" id="WP_090886647.1">
    <property type="nucleotide sequence ID" value="NZ_FOGG01000025.1"/>
</dbReference>
<dbReference type="Gene3D" id="1.10.287.130">
    <property type="match status" value="1"/>
</dbReference>
<dbReference type="CDD" id="cd00075">
    <property type="entry name" value="HATPase"/>
    <property type="match status" value="1"/>
</dbReference>
<dbReference type="OrthoDB" id="921707at2"/>
<dbReference type="InterPro" id="IPR005467">
    <property type="entry name" value="His_kinase_dom"/>
</dbReference>
<dbReference type="STRING" id="390241.SAMN04488023_12521"/>
<dbReference type="InterPro" id="IPR003661">
    <property type="entry name" value="HisK_dim/P_dom"/>
</dbReference>
<feature type="domain" description="Histidine kinase" evidence="8">
    <location>
        <begin position="256"/>
        <end position="470"/>
    </location>
</feature>
<evidence type="ECO:0000256" key="7">
    <source>
        <dbReference type="SAM" id="Phobius"/>
    </source>
</evidence>
<dbReference type="Pfam" id="PF02518">
    <property type="entry name" value="HATPase_c"/>
    <property type="match status" value="1"/>
</dbReference>
<dbReference type="InterPro" id="IPR036890">
    <property type="entry name" value="HATPase_C_sf"/>
</dbReference>
<keyword evidence="6" id="KW-0902">Two-component regulatory system</keyword>
<evidence type="ECO:0000313" key="10">
    <source>
        <dbReference type="Proteomes" id="UP000199572"/>
    </source>
</evidence>
<dbReference type="InterPro" id="IPR050736">
    <property type="entry name" value="Sensor_HK_Regulatory"/>
</dbReference>
<dbReference type="CDD" id="cd00082">
    <property type="entry name" value="HisKA"/>
    <property type="match status" value="1"/>
</dbReference>
<evidence type="ECO:0000256" key="2">
    <source>
        <dbReference type="ARBA" id="ARBA00012438"/>
    </source>
</evidence>
<feature type="transmembrane region" description="Helical" evidence="7">
    <location>
        <begin position="215"/>
        <end position="235"/>
    </location>
</feature>
<evidence type="ECO:0000256" key="4">
    <source>
        <dbReference type="ARBA" id="ARBA00022679"/>
    </source>
</evidence>
<dbReference type="GO" id="GO:0000155">
    <property type="term" value="F:phosphorelay sensor kinase activity"/>
    <property type="evidence" value="ECO:0007669"/>
    <property type="project" value="InterPro"/>
</dbReference>
<organism evidence="9 10">
    <name type="scientific">Pedobacter rhizosphaerae</name>
    <dbReference type="NCBI Taxonomy" id="390241"/>
    <lineage>
        <taxon>Bacteria</taxon>
        <taxon>Pseudomonadati</taxon>
        <taxon>Bacteroidota</taxon>
        <taxon>Sphingobacteriia</taxon>
        <taxon>Sphingobacteriales</taxon>
        <taxon>Sphingobacteriaceae</taxon>
        <taxon>Pedobacter</taxon>
    </lineage>
</organism>
<dbReference type="PRINTS" id="PR00344">
    <property type="entry name" value="BCTRLSENSOR"/>
</dbReference>
<dbReference type="SMART" id="SM00387">
    <property type="entry name" value="HATPase_c"/>
    <property type="match status" value="1"/>
</dbReference>
<dbReference type="PANTHER" id="PTHR43711">
    <property type="entry name" value="TWO-COMPONENT HISTIDINE KINASE"/>
    <property type="match status" value="1"/>
</dbReference>
<comment type="catalytic activity">
    <reaction evidence="1">
        <text>ATP + protein L-histidine = ADP + protein N-phospho-L-histidine.</text>
        <dbReference type="EC" id="2.7.13.3"/>
    </reaction>
</comment>
<dbReference type="PROSITE" id="PS50109">
    <property type="entry name" value="HIS_KIN"/>
    <property type="match status" value="1"/>
</dbReference>
<keyword evidence="5 9" id="KW-0418">Kinase</keyword>
<keyword evidence="4" id="KW-0808">Transferase</keyword>
<keyword evidence="3" id="KW-0597">Phosphoprotein</keyword>
<keyword evidence="10" id="KW-1185">Reference proteome</keyword>
<keyword evidence="7" id="KW-0472">Membrane</keyword>
<dbReference type="InterPro" id="IPR004358">
    <property type="entry name" value="Sig_transdc_His_kin-like_C"/>
</dbReference>
<evidence type="ECO:0000256" key="6">
    <source>
        <dbReference type="ARBA" id="ARBA00023012"/>
    </source>
</evidence>
<dbReference type="Gene3D" id="3.30.565.10">
    <property type="entry name" value="Histidine kinase-like ATPase, C-terminal domain"/>
    <property type="match status" value="1"/>
</dbReference>